<gene>
    <name evidence="1" type="ORF">HDE69_003560</name>
</gene>
<dbReference type="Proteomes" id="UP000537718">
    <property type="component" value="Unassembled WGS sequence"/>
</dbReference>
<dbReference type="AlphaFoldDB" id="A0A7W8YVU7"/>
<reference evidence="1 2" key="1">
    <citation type="submission" date="2020-08" db="EMBL/GenBank/DDBJ databases">
        <title>Genomic Encyclopedia of Type Strains, Phase IV (KMG-V): Genome sequencing to study the core and pangenomes of soil and plant-associated prokaryotes.</title>
        <authorList>
            <person name="Whitman W."/>
        </authorList>
    </citation>
    <scope>NUCLEOTIDE SEQUENCE [LARGE SCALE GENOMIC DNA]</scope>
    <source>
        <strain evidence="1 2">MP7CTX6</strain>
    </source>
</reference>
<dbReference type="RefSeq" id="WP_183868396.1">
    <property type="nucleotide sequence ID" value="NZ_JACHCF010000008.1"/>
</dbReference>
<dbReference type="EMBL" id="JACHCF010000008">
    <property type="protein sequence ID" value="MBB5622485.1"/>
    <property type="molecule type" value="Genomic_DNA"/>
</dbReference>
<accession>A0A7W8YVU7</accession>
<sequence>MKRKAQQTENLSIKKEIIGVVSSVHTAVVKYNTIPSTPGDTLTTSTCML</sequence>
<organism evidence="1 2">
    <name type="scientific">Pedobacter cryoconitis</name>
    <dbReference type="NCBI Taxonomy" id="188932"/>
    <lineage>
        <taxon>Bacteria</taxon>
        <taxon>Pseudomonadati</taxon>
        <taxon>Bacteroidota</taxon>
        <taxon>Sphingobacteriia</taxon>
        <taxon>Sphingobacteriales</taxon>
        <taxon>Sphingobacteriaceae</taxon>
        <taxon>Pedobacter</taxon>
    </lineage>
</organism>
<proteinExistence type="predicted"/>
<name>A0A7W8YVU7_9SPHI</name>
<evidence type="ECO:0000313" key="1">
    <source>
        <dbReference type="EMBL" id="MBB5622485.1"/>
    </source>
</evidence>
<comment type="caution">
    <text evidence="1">The sequence shown here is derived from an EMBL/GenBank/DDBJ whole genome shotgun (WGS) entry which is preliminary data.</text>
</comment>
<protein>
    <submittedName>
        <fullName evidence="1">Uncharacterized protein</fullName>
    </submittedName>
</protein>
<evidence type="ECO:0000313" key="2">
    <source>
        <dbReference type="Proteomes" id="UP000537718"/>
    </source>
</evidence>